<evidence type="ECO:0000256" key="1">
    <source>
        <dbReference type="SAM" id="Coils"/>
    </source>
</evidence>
<evidence type="ECO:0000313" key="2">
    <source>
        <dbReference type="EMBL" id="WGO82941.1"/>
    </source>
</evidence>
<name>A0ABY8P1L8_9GAMM</name>
<reference evidence="2 3" key="1">
    <citation type="submission" date="2023-04" db="EMBL/GenBank/DDBJ databases">
        <title>Genome dynamics across the evolutionary transition to endosymbiosis.</title>
        <authorList>
            <person name="Siozios S."/>
            <person name="Nadal-Jimenez P."/>
            <person name="Azagi T."/>
            <person name="Sprong H."/>
            <person name="Frost C.L."/>
            <person name="Parratt S.R."/>
            <person name="Taylor G."/>
            <person name="Brettell L."/>
            <person name="Lew K.C."/>
            <person name="Croft L."/>
            <person name="King K.C."/>
            <person name="Brockhurst M.A."/>
            <person name="Hypsa V."/>
            <person name="Novakova E."/>
            <person name="Darby A.C."/>
            <person name="Hurst G.D.D."/>
        </authorList>
    </citation>
    <scope>NUCLEOTIDE SEQUENCE [LARGE SCALE GENOMIC DNA]</scope>
    <source>
        <strain evidence="3">aApi_AU</strain>
    </source>
</reference>
<keyword evidence="3" id="KW-1185">Reference proteome</keyword>
<dbReference type="RefSeq" id="WP_280937621.1">
    <property type="nucleotide sequence ID" value="NZ_CP123759.1"/>
</dbReference>
<gene>
    <name evidence="2" type="ORF">QG404_11385</name>
</gene>
<dbReference type="EMBL" id="CP123759">
    <property type="protein sequence ID" value="WGO82941.1"/>
    <property type="molecule type" value="Genomic_DNA"/>
</dbReference>
<protein>
    <submittedName>
        <fullName evidence="2">Uncharacterized protein</fullName>
    </submittedName>
</protein>
<evidence type="ECO:0000313" key="3">
    <source>
        <dbReference type="Proteomes" id="UP001231859"/>
    </source>
</evidence>
<keyword evidence="1" id="KW-0175">Coiled coil</keyword>
<sequence>MKISNDGSNGKYIYVENKLSDEKTLYDKTENNEKSVNVNDEQVMVTNLEKNIANTDNFYYLINKSIYKAREVRDVFPTEVNEQNFQTEALINLIKRAKDNITNLISIKNTNEYLKLKEEIYHLQLKITNEKRLFSVLKSQDELSPMIKEDIRIHERTIKLYRDILFLAEKSTIINHIYQLGFNLNLNHISKIIDKMEEIENAISKFDDLNRSTDKEDFNQQKEKIIKDLDDFTKSINMGRELLNDHFIKIIQDEINSKLSAISPTPIGFSLHNIFQQKIDYQLQHTDSNDEKTVLQSIYKIDQLTNLFNIKYRFDYSGLTQDIIKTYALQKIYSIYNTDKHAFGELSIEDIINTEIIYSYTAPNNNTQYSTFTIFDYLTRHINDMNSLLIKRENINIRFPVEYRAELINYLDEEAKNLKKQIDLINNINSLKEEKDKLQEKMPNLEKYLEIYLAKISKEHNVDSTSLDDLVEFRYKAYSFNPELNAAINNINPPVEKLYTVRDILLGRERKWLSENTNYKLDEVLGALYPTQYTKKLSVK</sequence>
<accession>A0ABY8P1L8</accession>
<organism evidence="2 3">
    <name type="scientific">Arsenophonus apicola</name>
    <dbReference type="NCBI Taxonomy" id="2879119"/>
    <lineage>
        <taxon>Bacteria</taxon>
        <taxon>Pseudomonadati</taxon>
        <taxon>Pseudomonadota</taxon>
        <taxon>Gammaproteobacteria</taxon>
        <taxon>Enterobacterales</taxon>
        <taxon>Morganellaceae</taxon>
        <taxon>Arsenophonus</taxon>
    </lineage>
</organism>
<feature type="coiled-coil region" evidence="1">
    <location>
        <begin position="408"/>
        <end position="448"/>
    </location>
</feature>
<proteinExistence type="predicted"/>
<dbReference type="Proteomes" id="UP001231859">
    <property type="component" value="Chromosome"/>
</dbReference>